<feature type="compositionally biased region" description="Basic residues" evidence="1">
    <location>
        <begin position="381"/>
        <end position="390"/>
    </location>
</feature>
<feature type="chain" id="PRO_5024383961" evidence="2">
    <location>
        <begin position="20"/>
        <end position="407"/>
    </location>
</feature>
<dbReference type="AlphaFoldDB" id="A0A5N6L112"/>
<sequence length="407" mass="45149">MAILGLIIAFFAAQSPVLGVPPSMACKHNHKVARAPQGLVTIDDGKIFVHFIRNSLNILLKWKWLAAWLKESGRRRWLTVGQDLKHEDHTRATDGDREDAEQEDHADTKLRFKLHVELPHADEWQAQDAKINEEIRHTHDRQQDKSVGAFPLQVSQRTPIRLLGLSADKSDETPVCDGEDLATEDAAEEEEEDQANEANGPIGQQQESYFELSVTDSMAGAGGLCEPIVLVAAPIMRTMPHAVVRTRAGMVSQSSQEYPACFIRLERKRPAMAKRARMGKRMPSTYVLVTFTNCMATSVHRQTMRRRAQAGDKTKGTWRPEDDTASFGYTWGGESSNLTRGTSATRRRIVGHGEVTATLWTPTARAAAVPHYMPGTLAHHGAPRARPRARAGRDRLPIASPKHTATA</sequence>
<proteinExistence type="predicted"/>
<accession>A0A5N6L112</accession>
<gene>
    <name evidence="3" type="ORF">FH972_024608</name>
</gene>
<dbReference type="EMBL" id="VIBQ01000017">
    <property type="protein sequence ID" value="KAB8360874.1"/>
    <property type="molecule type" value="Genomic_DNA"/>
</dbReference>
<feature type="compositionally biased region" description="Basic and acidic residues" evidence="1">
    <location>
        <begin position="309"/>
        <end position="322"/>
    </location>
</feature>
<feature type="region of interest" description="Disordered" evidence="1">
    <location>
        <begin position="375"/>
        <end position="407"/>
    </location>
</feature>
<evidence type="ECO:0000313" key="4">
    <source>
        <dbReference type="Proteomes" id="UP000327013"/>
    </source>
</evidence>
<keyword evidence="2" id="KW-0732">Signal</keyword>
<evidence type="ECO:0000313" key="3">
    <source>
        <dbReference type="EMBL" id="KAB8360874.1"/>
    </source>
</evidence>
<organism evidence="3 4">
    <name type="scientific">Carpinus fangiana</name>
    <dbReference type="NCBI Taxonomy" id="176857"/>
    <lineage>
        <taxon>Eukaryota</taxon>
        <taxon>Viridiplantae</taxon>
        <taxon>Streptophyta</taxon>
        <taxon>Embryophyta</taxon>
        <taxon>Tracheophyta</taxon>
        <taxon>Spermatophyta</taxon>
        <taxon>Magnoliopsida</taxon>
        <taxon>eudicotyledons</taxon>
        <taxon>Gunneridae</taxon>
        <taxon>Pentapetalae</taxon>
        <taxon>rosids</taxon>
        <taxon>fabids</taxon>
        <taxon>Fagales</taxon>
        <taxon>Betulaceae</taxon>
        <taxon>Carpinus</taxon>
    </lineage>
</organism>
<name>A0A5N6L112_9ROSI</name>
<feature type="region of interest" description="Disordered" evidence="1">
    <location>
        <begin position="184"/>
        <end position="203"/>
    </location>
</feature>
<comment type="caution">
    <text evidence="3">The sequence shown here is derived from an EMBL/GenBank/DDBJ whole genome shotgun (WGS) entry which is preliminary data.</text>
</comment>
<evidence type="ECO:0000256" key="2">
    <source>
        <dbReference type="SAM" id="SignalP"/>
    </source>
</evidence>
<protein>
    <submittedName>
        <fullName evidence="3">Uncharacterized protein</fullName>
    </submittedName>
</protein>
<feature type="signal peptide" evidence="2">
    <location>
        <begin position="1"/>
        <end position="19"/>
    </location>
</feature>
<keyword evidence="4" id="KW-1185">Reference proteome</keyword>
<dbReference type="Proteomes" id="UP000327013">
    <property type="component" value="Unassembled WGS sequence"/>
</dbReference>
<feature type="compositionally biased region" description="Acidic residues" evidence="1">
    <location>
        <begin position="184"/>
        <end position="195"/>
    </location>
</feature>
<reference evidence="3 4" key="1">
    <citation type="submission" date="2019-06" db="EMBL/GenBank/DDBJ databases">
        <title>A chromosomal-level reference genome of Carpinus fangiana (Coryloideae, Betulaceae).</title>
        <authorList>
            <person name="Yang X."/>
            <person name="Wang Z."/>
            <person name="Zhang L."/>
            <person name="Hao G."/>
            <person name="Liu J."/>
            <person name="Yang Y."/>
        </authorList>
    </citation>
    <scope>NUCLEOTIDE SEQUENCE [LARGE SCALE GENOMIC DNA]</scope>
    <source>
        <strain evidence="3">Cfa_2016G</strain>
        <tissue evidence="3">Leaf</tissue>
    </source>
</reference>
<feature type="region of interest" description="Disordered" evidence="1">
    <location>
        <begin position="302"/>
        <end position="330"/>
    </location>
</feature>
<evidence type="ECO:0000256" key="1">
    <source>
        <dbReference type="SAM" id="MobiDB-lite"/>
    </source>
</evidence>